<comment type="cofactor">
    <cofactor evidence="19">
        <name>Cu cation</name>
        <dbReference type="ChEBI" id="CHEBI:23378"/>
    </cofactor>
    <text evidence="19">Binds a copper A center.</text>
</comment>
<evidence type="ECO:0000313" key="40">
    <source>
        <dbReference type="EMBL" id="XDJ95558.1"/>
    </source>
</evidence>
<dbReference type="InterPro" id="IPR036909">
    <property type="entry name" value="Cyt_c-like_dom_sf"/>
</dbReference>
<feature type="transmembrane region" description="Helical" evidence="20">
    <location>
        <begin position="96"/>
        <end position="114"/>
    </location>
</feature>
<dbReference type="PANTHER" id="PTHR22888:SF9">
    <property type="entry name" value="CYTOCHROME C OXIDASE SUBUNIT 2"/>
    <property type="match status" value="1"/>
</dbReference>
<evidence type="ECO:0000256" key="12">
    <source>
        <dbReference type="ARBA" id="ARBA00023004"/>
    </source>
</evidence>
<dbReference type="InterPro" id="IPR001505">
    <property type="entry name" value="Copper_CuA"/>
</dbReference>
<dbReference type="Pfam" id="PF02790">
    <property type="entry name" value="COX2_TM"/>
    <property type="match status" value="1"/>
</dbReference>
<name>A0AB39FBT4_9BURK</name>
<dbReference type="SUPFAM" id="SSF46626">
    <property type="entry name" value="Cytochrome c"/>
    <property type="match status" value="1"/>
</dbReference>
<dbReference type="InterPro" id="IPR002429">
    <property type="entry name" value="CcO_II-like_C"/>
</dbReference>
<dbReference type="EMBL" id="CP158264">
    <property type="protein sequence ID" value="XDJ73926.1"/>
    <property type="molecule type" value="Genomic_DNA"/>
</dbReference>
<dbReference type="EMBL" id="CP158257">
    <property type="protein sequence ID" value="XDJ56421.1"/>
    <property type="molecule type" value="Genomic_DNA"/>
</dbReference>
<dbReference type="EMBL" id="CP158273">
    <property type="protein sequence ID" value="XDJ95558.1"/>
    <property type="molecule type" value="Genomic_DNA"/>
</dbReference>
<keyword evidence="9" id="KW-1278">Translocase</keyword>
<comment type="subcellular location">
    <subcellularLocation>
        <location evidence="18">Cell membrane</location>
        <topology evidence="18">Multi-pass membrane protein</topology>
    </subcellularLocation>
    <subcellularLocation>
        <location evidence="1">Membrane</location>
        <topology evidence="1">Multi-pass membrane protein</topology>
    </subcellularLocation>
    <subcellularLocation>
        <location evidence="2">Periplasm</location>
    </subcellularLocation>
</comment>
<reference evidence="34" key="1">
    <citation type="submission" date="2024-05" db="EMBL/GenBank/DDBJ databases">
        <authorList>
            <person name="Luo Y.-C."/>
            <person name="Nicholds J."/>
            <person name="Mortimer T."/>
            <person name="Maboni G."/>
        </authorList>
    </citation>
    <scope>NUCLEOTIDE SEQUENCE</scope>
    <source>
        <strain evidence="40">124370</strain>
        <strain evidence="41">124566</strain>
        <strain evidence="39">124953</strain>
        <strain evidence="38">130308</strain>
        <strain evidence="37">130416</strain>
        <strain evidence="36">140124</strain>
        <strain evidence="35">143751</strain>
        <strain evidence="34">143769</strain>
        <strain evidence="33">143811</strain>
        <strain evidence="32">143936</strain>
        <strain evidence="31">145849</strain>
        <strain evidence="30">145850</strain>
        <strain evidence="29">145852</strain>
        <strain evidence="28">148131</strain>
        <strain evidence="27">150221</strain>
        <strain evidence="26">150964</strain>
        <strain evidence="25">153271</strain>
    </source>
</reference>
<evidence type="ECO:0000256" key="9">
    <source>
        <dbReference type="ARBA" id="ARBA00022967"/>
    </source>
</evidence>
<dbReference type="GO" id="GO:0005886">
    <property type="term" value="C:plasma membrane"/>
    <property type="evidence" value="ECO:0007669"/>
    <property type="project" value="UniProtKB-SubCell"/>
</dbReference>
<evidence type="ECO:0000256" key="2">
    <source>
        <dbReference type="ARBA" id="ARBA00004418"/>
    </source>
</evidence>
<accession>A0AB39FBT4</accession>
<evidence type="ECO:0000313" key="38">
    <source>
        <dbReference type="EMBL" id="XDJ91185.1"/>
    </source>
</evidence>
<dbReference type="GeneID" id="93066752"/>
<keyword evidence="10 18" id="KW-0249">Electron transport</keyword>
<evidence type="ECO:0000256" key="1">
    <source>
        <dbReference type="ARBA" id="ARBA00004141"/>
    </source>
</evidence>
<keyword evidence="11 20" id="KW-1133">Transmembrane helix</keyword>
<protein>
    <recommendedName>
        <fullName evidence="19">Cytochrome c oxidase subunit 2</fullName>
        <ecNumber evidence="19">7.1.1.9</ecNumber>
    </recommendedName>
</protein>
<evidence type="ECO:0000259" key="22">
    <source>
        <dbReference type="PROSITE" id="PS50857"/>
    </source>
</evidence>
<dbReference type="EMBL" id="CP158270">
    <property type="protein sequence ID" value="XDJ91185.1"/>
    <property type="molecule type" value="Genomic_DNA"/>
</dbReference>
<dbReference type="PROSITE" id="PS50857">
    <property type="entry name" value="COX2_CUA"/>
    <property type="match status" value="1"/>
</dbReference>
<evidence type="ECO:0000313" key="39">
    <source>
        <dbReference type="EMBL" id="XDJ94416.1"/>
    </source>
</evidence>
<evidence type="ECO:0000313" key="27">
    <source>
        <dbReference type="EMBL" id="XDJ56421.1"/>
    </source>
</evidence>
<evidence type="ECO:0000313" key="31">
    <source>
        <dbReference type="EMBL" id="XDJ65807.1"/>
    </source>
</evidence>
<dbReference type="EMBL" id="CP158261">
    <property type="protein sequence ID" value="XDJ65807.1"/>
    <property type="molecule type" value="Genomic_DNA"/>
</dbReference>
<evidence type="ECO:0000256" key="15">
    <source>
        <dbReference type="ARBA" id="ARBA00024688"/>
    </source>
</evidence>
<dbReference type="Gene3D" id="1.10.760.10">
    <property type="entry name" value="Cytochrome c-like domain"/>
    <property type="match status" value="1"/>
</dbReference>
<evidence type="ECO:0000313" key="33">
    <source>
        <dbReference type="EMBL" id="XDJ73926.1"/>
    </source>
</evidence>
<evidence type="ECO:0000313" key="36">
    <source>
        <dbReference type="EMBL" id="XDJ84115.1"/>
    </source>
</evidence>
<feature type="signal peptide" evidence="21">
    <location>
        <begin position="1"/>
        <end position="21"/>
    </location>
</feature>
<evidence type="ECO:0000256" key="14">
    <source>
        <dbReference type="ARBA" id="ARBA00023136"/>
    </source>
</evidence>
<evidence type="ECO:0000256" key="3">
    <source>
        <dbReference type="ARBA" id="ARBA00007866"/>
    </source>
</evidence>
<dbReference type="Pfam" id="PF00116">
    <property type="entry name" value="COX2"/>
    <property type="match status" value="1"/>
</dbReference>
<dbReference type="RefSeq" id="WP_343837733.1">
    <property type="nucleotide sequence ID" value="NZ_BAAAEX010000010.1"/>
</dbReference>
<dbReference type="PROSITE" id="PS50999">
    <property type="entry name" value="COX2_TM"/>
    <property type="match status" value="1"/>
</dbReference>
<evidence type="ECO:0000313" key="35">
    <source>
        <dbReference type="EMBL" id="XDJ81753.1"/>
    </source>
</evidence>
<comment type="similarity">
    <text evidence="3 18">Belongs to the cytochrome c oxidase subunit 2 family.</text>
</comment>
<dbReference type="EMBL" id="CP158269">
    <property type="protein sequence ID" value="XDJ87241.1"/>
    <property type="molecule type" value="Genomic_DNA"/>
</dbReference>
<dbReference type="GO" id="GO:0016491">
    <property type="term" value="F:oxidoreductase activity"/>
    <property type="evidence" value="ECO:0007669"/>
    <property type="project" value="InterPro"/>
</dbReference>
<dbReference type="EMBL" id="CP158268">
    <property type="protein sequence ID" value="XDJ84115.1"/>
    <property type="molecule type" value="Genomic_DNA"/>
</dbReference>
<sequence length="386" mass="42075">MKMVRGSLGMIALSWATAAGAQVQDMPGGPAVNQLNLPTGVTPIARDIYSLHWMMLIICTLIFIGVFGVMLYSIIRHRKDKGHKAAKFDEHLGLELTWTVIPFLIIVGMAIPATRTVVAMKDTTSADLTIKATGYQWKWGYEYLDGPATGVHFLSNLSTPQEQIDGQAPIGNTYLMEVDRPLVVPVDQKVRIVLTAADVIHAWMVPELGVKQDAVPGFLRDTWFRAEKPGTYRGQCAELCGKNHAYMPIVVEVKTQEDYAKWAEAQKVAMAAAAEDPNKTWSADELIAKGKEVFSTTCVACHQANGQGIPGTFPALNGDTKFVLAPMKDQILTVLNGHPGTAMAAFRDQLSDTQIAAVITYTRNAWDNAGKGPDPVVQPSDVKALR</sequence>
<evidence type="ECO:0000256" key="19">
    <source>
        <dbReference type="RuleBase" id="RU004024"/>
    </source>
</evidence>
<keyword evidence="13 19" id="KW-0186">Copper</keyword>
<comment type="catalytic activity">
    <reaction evidence="16 19">
        <text>4 Fe(II)-[cytochrome c] + O2 + 8 H(+)(in) = 4 Fe(III)-[cytochrome c] + 2 H2O + 4 H(+)(out)</text>
        <dbReference type="Rhea" id="RHEA:11436"/>
        <dbReference type="Rhea" id="RHEA-COMP:10350"/>
        <dbReference type="Rhea" id="RHEA-COMP:14399"/>
        <dbReference type="ChEBI" id="CHEBI:15377"/>
        <dbReference type="ChEBI" id="CHEBI:15378"/>
        <dbReference type="ChEBI" id="CHEBI:15379"/>
        <dbReference type="ChEBI" id="CHEBI:29033"/>
        <dbReference type="ChEBI" id="CHEBI:29034"/>
        <dbReference type="EC" id="7.1.1.9"/>
    </reaction>
</comment>
<evidence type="ECO:0000259" key="24">
    <source>
        <dbReference type="PROSITE" id="PS51007"/>
    </source>
</evidence>
<dbReference type="EMBL" id="CP158265">
    <property type="protein sequence ID" value="XDJ76924.1"/>
    <property type="molecule type" value="Genomic_DNA"/>
</dbReference>
<feature type="domain" description="Cytochrome c" evidence="24">
    <location>
        <begin position="285"/>
        <end position="366"/>
    </location>
</feature>
<evidence type="ECO:0000313" key="25">
    <source>
        <dbReference type="EMBL" id="XDJ44360.1"/>
    </source>
</evidence>
<dbReference type="EMBL" id="CP158263">
    <property type="protein sequence ID" value="XDJ71657.1"/>
    <property type="molecule type" value="Genomic_DNA"/>
</dbReference>
<evidence type="ECO:0000313" key="29">
    <source>
        <dbReference type="EMBL" id="XDJ60157.1"/>
    </source>
</evidence>
<dbReference type="SUPFAM" id="SSF81464">
    <property type="entry name" value="Cytochrome c oxidase subunit II-like, transmembrane region"/>
    <property type="match status" value="1"/>
</dbReference>
<comment type="function">
    <text evidence="15 19">Subunits I and II form the functional core of the enzyme complex. Electrons originating in cytochrome c are transferred via heme a and Cu(A) to the binuclear center formed by heme a3 and Cu(B).</text>
</comment>
<dbReference type="EMBL" id="CP158266">
    <property type="protein sequence ID" value="XDJ81753.1"/>
    <property type="molecule type" value="Genomic_DNA"/>
</dbReference>
<evidence type="ECO:0000256" key="8">
    <source>
        <dbReference type="ARBA" id="ARBA00022723"/>
    </source>
</evidence>
<evidence type="ECO:0000256" key="7">
    <source>
        <dbReference type="ARBA" id="ARBA00022692"/>
    </source>
</evidence>
<dbReference type="EMBL" id="CP158271">
    <property type="protein sequence ID" value="XDJ94416.1"/>
    <property type="molecule type" value="Genomic_DNA"/>
</dbReference>
<feature type="domain" description="Cytochrome oxidase subunit II copper A binding" evidence="22">
    <location>
        <begin position="125"/>
        <end position="265"/>
    </location>
</feature>
<gene>
    <name evidence="34" type="primary">coxB</name>
    <name evidence="28" type="ORF">ABRY90_04145</name>
    <name evidence="31" type="ORF">ABRY91_10325</name>
    <name evidence="29" type="ORF">ABRY92_09030</name>
    <name evidence="39" type="ORF">ABRY95_05275</name>
    <name evidence="35" type="ORF">ABRY96_08610</name>
    <name evidence="33" type="ORF">ABRY97_09925</name>
    <name evidence="37" type="ORF">ABRY98_09855</name>
    <name evidence="27" type="ORF">ABRZ00_04420</name>
    <name evidence="26" type="ORF">ABRZ01_04770</name>
    <name evidence="25" type="ORF">ABRZ02_11955</name>
    <name evidence="30" type="ORF">ABRZ03_07960</name>
    <name evidence="40" type="ORF">ABRZ05_10745</name>
    <name evidence="32" type="ORF">ABRZ06_12210</name>
    <name evidence="36" type="ORF">ABRZ08_07570</name>
    <name evidence="34" type="ORF">ABRZ10_12375</name>
    <name evidence="41" type="ORF">ABRZ11_10400</name>
    <name evidence="38" type="ORF">ABRZ12_02510</name>
</gene>
<organism evidence="34">
    <name type="scientific">Castellaniella ginsengisoli</name>
    <dbReference type="NCBI Taxonomy" id="546114"/>
    <lineage>
        <taxon>Bacteria</taxon>
        <taxon>Pseudomonadati</taxon>
        <taxon>Pseudomonadota</taxon>
        <taxon>Betaproteobacteria</taxon>
        <taxon>Burkholderiales</taxon>
        <taxon>Alcaligenaceae</taxon>
        <taxon>Castellaniella</taxon>
    </lineage>
</organism>
<keyword evidence="4 18" id="KW-0813">Transport</keyword>
<keyword evidence="6 18" id="KW-0679">Respiratory chain</keyword>
<dbReference type="InterPro" id="IPR011759">
    <property type="entry name" value="Cyt_c_oxidase_su2_TM_dom"/>
</dbReference>
<evidence type="ECO:0000256" key="16">
    <source>
        <dbReference type="ARBA" id="ARBA00047816"/>
    </source>
</evidence>
<dbReference type="GO" id="GO:0042773">
    <property type="term" value="P:ATP synthesis coupled electron transport"/>
    <property type="evidence" value="ECO:0007669"/>
    <property type="project" value="TreeGrafter"/>
</dbReference>
<dbReference type="GO" id="GO:0004129">
    <property type="term" value="F:cytochrome-c oxidase activity"/>
    <property type="evidence" value="ECO:0007669"/>
    <property type="project" value="UniProtKB-EC"/>
</dbReference>
<keyword evidence="14 20" id="KW-0472">Membrane</keyword>
<dbReference type="GO" id="GO:0005507">
    <property type="term" value="F:copper ion binding"/>
    <property type="evidence" value="ECO:0007669"/>
    <property type="project" value="InterPro"/>
</dbReference>
<dbReference type="GO" id="GO:0020037">
    <property type="term" value="F:heme binding"/>
    <property type="evidence" value="ECO:0007669"/>
    <property type="project" value="InterPro"/>
</dbReference>
<feature type="transmembrane region" description="Helical" evidence="20">
    <location>
        <begin position="53"/>
        <end position="75"/>
    </location>
</feature>
<dbReference type="SUPFAM" id="SSF49503">
    <property type="entry name" value="Cupredoxins"/>
    <property type="match status" value="1"/>
</dbReference>
<evidence type="ECO:0000256" key="20">
    <source>
        <dbReference type="SAM" id="Phobius"/>
    </source>
</evidence>
<keyword evidence="21" id="KW-0732">Signal</keyword>
<evidence type="ECO:0000313" key="26">
    <source>
        <dbReference type="EMBL" id="XDJ53802.1"/>
    </source>
</evidence>
<evidence type="ECO:0000313" key="37">
    <source>
        <dbReference type="EMBL" id="XDJ87241.1"/>
    </source>
</evidence>
<keyword evidence="12 17" id="KW-0408">Iron</keyword>
<dbReference type="KEGG" id="cgin:ABRZ00_04420"/>
<evidence type="ECO:0000256" key="18">
    <source>
        <dbReference type="RuleBase" id="RU000456"/>
    </source>
</evidence>
<evidence type="ECO:0000256" key="17">
    <source>
        <dbReference type="PROSITE-ProRule" id="PRU00433"/>
    </source>
</evidence>
<dbReference type="InterPro" id="IPR045187">
    <property type="entry name" value="CcO_II"/>
</dbReference>
<dbReference type="PANTHER" id="PTHR22888">
    <property type="entry name" value="CYTOCHROME C OXIDASE, SUBUNIT II"/>
    <property type="match status" value="1"/>
</dbReference>
<proteinExistence type="inferred from homology"/>
<dbReference type="EMBL" id="CP158258">
    <property type="protein sequence ID" value="XDJ59106.1"/>
    <property type="molecule type" value="Genomic_DNA"/>
</dbReference>
<dbReference type="PRINTS" id="PR01166">
    <property type="entry name" value="CYCOXIDASEII"/>
</dbReference>
<evidence type="ECO:0000256" key="13">
    <source>
        <dbReference type="ARBA" id="ARBA00023008"/>
    </source>
</evidence>
<dbReference type="GO" id="GO:0042597">
    <property type="term" value="C:periplasmic space"/>
    <property type="evidence" value="ECO:0007669"/>
    <property type="project" value="UniProtKB-SubCell"/>
</dbReference>
<evidence type="ECO:0000256" key="4">
    <source>
        <dbReference type="ARBA" id="ARBA00022448"/>
    </source>
</evidence>
<evidence type="ECO:0000313" key="32">
    <source>
        <dbReference type="EMBL" id="XDJ71657.1"/>
    </source>
</evidence>
<keyword evidence="5 17" id="KW-0349">Heme</keyword>
<evidence type="ECO:0000256" key="10">
    <source>
        <dbReference type="ARBA" id="ARBA00022982"/>
    </source>
</evidence>
<dbReference type="Gene3D" id="2.60.40.420">
    <property type="entry name" value="Cupredoxins - blue copper proteins"/>
    <property type="match status" value="1"/>
</dbReference>
<dbReference type="EMBL" id="CP158259">
    <property type="protein sequence ID" value="XDJ60157.1"/>
    <property type="molecule type" value="Genomic_DNA"/>
</dbReference>
<evidence type="ECO:0000313" key="28">
    <source>
        <dbReference type="EMBL" id="XDJ59106.1"/>
    </source>
</evidence>
<evidence type="ECO:0000256" key="5">
    <source>
        <dbReference type="ARBA" id="ARBA00022617"/>
    </source>
</evidence>
<dbReference type="EMBL" id="CP158272">
    <property type="protein sequence ID" value="XDJ98206.1"/>
    <property type="molecule type" value="Genomic_DNA"/>
</dbReference>
<feature type="chain" id="PRO_5044174748" description="Cytochrome c oxidase subunit 2" evidence="21">
    <location>
        <begin position="22"/>
        <end position="386"/>
    </location>
</feature>
<dbReference type="EC" id="7.1.1.9" evidence="19"/>
<dbReference type="InterPro" id="IPR009056">
    <property type="entry name" value="Cyt_c-like_dom"/>
</dbReference>
<dbReference type="PROSITE" id="PS51007">
    <property type="entry name" value="CYTC"/>
    <property type="match status" value="1"/>
</dbReference>
<feature type="domain" description="Cytochrome oxidase subunit II transmembrane region profile" evidence="23">
    <location>
        <begin position="29"/>
        <end position="124"/>
    </location>
</feature>
<dbReference type="EMBL" id="CP158253">
    <property type="protein sequence ID" value="XDJ44360.1"/>
    <property type="molecule type" value="Genomic_DNA"/>
</dbReference>
<dbReference type="EMBL" id="CP158256">
    <property type="protein sequence ID" value="XDJ53802.1"/>
    <property type="molecule type" value="Genomic_DNA"/>
</dbReference>
<evidence type="ECO:0000313" key="34">
    <source>
        <dbReference type="EMBL" id="XDJ76924.1"/>
    </source>
</evidence>
<dbReference type="Gene3D" id="1.10.287.90">
    <property type="match status" value="1"/>
</dbReference>
<dbReference type="InterPro" id="IPR014222">
    <property type="entry name" value="Cyt_c_oxidase_su2"/>
</dbReference>
<keyword evidence="8 17" id="KW-0479">Metal-binding</keyword>
<evidence type="ECO:0000256" key="6">
    <source>
        <dbReference type="ARBA" id="ARBA00022660"/>
    </source>
</evidence>
<evidence type="ECO:0000256" key="11">
    <source>
        <dbReference type="ARBA" id="ARBA00022989"/>
    </source>
</evidence>
<dbReference type="AlphaFoldDB" id="A0AB39FBT4"/>
<dbReference type="NCBIfam" id="TIGR02866">
    <property type="entry name" value="CoxB"/>
    <property type="match status" value="1"/>
</dbReference>
<evidence type="ECO:0000313" key="41">
    <source>
        <dbReference type="EMBL" id="XDJ98206.1"/>
    </source>
</evidence>
<evidence type="ECO:0000313" key="30">
    <source>
        <dbReference type="EMBL" id="XDJ62676.1"/>
    </source>
</evidence>
<dbReference type="Pfam" id="PF13442">
    <property type="entry name" value="Cytochrome_CBB3"/>
    <property type="match status" value="1"/>
</dbReference>
<dbReference type="PROSITE" id="PS00078">
    <property type="entry name" value="COX2"/>
    <property type="match status" value="1"/>
</dbReference>
<dbReference type="InterPro" id="IPR036257">
    <property type="entry name" value="Cyt_c_oxidase_su2_TM_sf"/>
</dbReference>
<evidence type="ECO:0000259" key="23">
    <source>
        <dbReference type="PROSITE" id="PS50999"/>
    </source>
</evidence>
<dbReference type="InterPro" id="IPR008972">
    <property type="entry name" value="Cupredoxin"/>
</dbReference>
<evidence type="ECO:0000256" key="21">
    <source>
        <dbReference type="SAM" id="SignalP"/>
    </source>
</evidence>
<keyword evidence="7 18" id="KW-0812">Transmembrane</keyword>
<dbReference type="EMBL" id="CP158260">
    <property type="protein sequence ID" value="XDJ62676.1"/>
    <property type="molecule type" value="Genomic_DNA"/>
</dbReference>